<keyword evidence="5" id="KW-1185">Reference proteome</keyword>
<dbReference type="Proteomes" id="UP000293360">
    <property type="component" value="Unassembled WGS sequence"/>
</dbReference>
<feature type="domain" description="3-beta hydroxysteroid dehydrogenase/isomerase" evidence="3">
    <location>
        <begin position="9"/>
        <end position="268"/>
    </location>
</feature>
<comment type="similarity">
    <text evidence="2">Belongs to the NAD(P)-dependent epimerase/dehydratase family. Dihydroflavonol-4-reductase subfamily.</text>
</comment>
<dbReference type="InterPro" id="IPR036291">
    <property type="entry name" value="NAD(P)-bd_dom_sf"/>
</dbReference>
<dbReference type="GO" id="GO:0006694">
    <property type="term" value="P:steroid biosynthetic process"/>
    <property type="evidence" value="ECO:0007669"/>
    <property type="project" value="InterPro"/>
</dbReference>
<dbReference type="Pfam" id="PF01073">
    <property type="entry name" value="3Beta_HSD"/>
    <property type="match status" value="1"/>
</dbReference>
<gene>
    <name evidence="4" type="ORF">DL764_001663</name>
</gene>
<dbReference type="Gene3D" id="3.40.50.720">
    <property type="entry name" value="NAD(P)-binding Rossmann-like Domain"/>
    <property type="match status" value="1"/>
</dbReference>
<dbReference type="EMBL" id="QJNU01000055">
    <property type="protein sequence ID" value="RYP08752.1"/>
    <property type="molecule type" value="Genomic_DNA"/>
</dbReference>
<dbReference type="OrthoDB" id="2735536at2759"/>
<organism evidence="4 5">
    <name type="scientific">Monosporascus ibericus</name>
    <dbReference type="NCBI Taxonomy" id="155417"/>
    <lineage>
        <taxon>Eukaryota</taxon>
        <taxon>Fungi</taxon>
        <taxon>Dikarya</taxon>
        <taxon>Ascomycota</taxon>
        <taxon>Pezizomycotina</taxon>
        <taxon>Sordariomycetes</taxon>
        <taxon>Xylariomycetidae</taxon>
        <taxon>Xylariales</taxon>
        <taxon>Xylariales incertae sedis</taxon>
        <taxon>Monosporascus</taxon>
    </lineage>
</organism>
<name>A0A4Q4TQ49_9PEZI</name>
<comment type="caution">
    <text evidence="4">The sequence shown here is derived from an EMBL/GenBank/DDBJ whole genome shotgun (WGS) entry which is preliminary data.</text>
</comment>
<dbReference type="STRING" id="155417.A0A4Q4TQ49"/>
<accession>A0A4Q4TQ49</accession>
<keyword evidence="1" id="KW-0560">Oxidoreductase</keyword>
<evidence type="ECO:0000256" key="2">
    <source>
        <dbReference type="ARBA" id="ARBA00023445"/>
    </source>
</evidence>
<reference evidence="4 5" key="1">
    <citation type="submission" date="2018-06" db="EMBL/GenBank/DDBJ databases">
        <title>Complete Genomes of Monosporascus.</title>
        <authorList>
            <person name="Robinson A.J."/>
            <person name="Natvig D.O."/>
        </authorList>
    </citation>
    <scope>NUCLEOTIDE SEQUENCE [LARGE SCALE GENOMIC DNA]</scope>
    <source>
        <strain evidence="4 5">CBS 110550</strain>
    </source>
</reference>
<dbReference type="InterPro" id="IPR002225">
    <property type="entry name" value="3Beta_OHSteriod_DH/Estase"/>
</dbReference>
<evidence type="ECO:0000259" key="3">
    <source>
        <dbReference type="Pfam" id="PF01073"/>
    </source>
</evidence>
<evidence type="ECO:0000313" key="5">
    <source>
        <dbReference type="Proteomes" id="UP000293360"/>
    </source>
</evidence>
<dbReference type="PANTHER" id="PTHR10366:SF564">
    <property type="entry name" value="STEROL-4-ALPHA-CARBOXYLATE 3-DEHYDROGENASE, DECARBOXYLATING"/>
    <property type="match status" value="1"/>
</dbReference>
<dbReference type="InterPro" id="IPR050425">
    <property type="entry name" value="NAD(P)_dehydrat-like"/>
</dbReference>
<dbReference type="GO" id="GO:0016616">
    <property type="term" value="F:oxidoreductase activity, acting on the CH-OH group of donors, NAD or NADP as acceptor"/>
    <property type="evidence" value="ECO:0007669"/>
    <property type="project" value="InterPro"/>
</dbReference>
<dbReference type="AlphaFoldDB" id="A0A4Q4TQ49"/>
<sequence length="339" mass="36871">MASRRPVLLITGGSGFVGGQVVRKALEEGYDVRVTARSEDSARAITSRFPQYSSQLSSVIVPDLTRVESYRNALEGVTGVVHTASPFILDPADNVKDLLDPAIKGSIAILEAIKRWGPSVTRVVATSSFAAVVDDTNSKREGYTYTERDWNMATYEQAAASADGPYAYRASKALAEKAMFDWVKEKKPSFSLTTICPPWIYGPYAHELKRTDNLTASVYLLSKLVDAEDVPSFDFGGYADSREVAAAHLLALDAPEAGNRRFIVGQEFRYQTAVDLARDSMPELRDRLPVGKPGYVEPGYSLDGSKAAEILGLTYMSLGETVKDTLGQVLRSGHIAAKA</sequence>
<evidence type="ECO:0000313" key="4">
    <source>
        <dbReference type="EMBL" id="RYP08752.1"/>
    </source>
</evidence>
<dbReference type="PANTHER" id="PTHR10366">
    <property type="entry name" value="NAD DEPENDENT EPIMERASE/DEHYDRATASE"/>
    <property type="match status" value="1"/>
</dbReference>
<proteinExistence type="inferred from homology"/>
<dbReference type="SUPFAM" id="SSF51735">
    <property type="entry name" value="NAD(P)-binding Rossmann-fold domains"/>
    <property type="match status" value="1"/>
</dbReference>
<evidence type="ECO:0000256" key="1">
    <source>
        <dbReference type="ARBA" id="ARBA00023002"/>
    </source>
</evidence>
<protein>
    <recommendedName>
        <fullName evidence="3">3-beta hydroxysteroid dehydrogenase/isomerase domain-containing protein</fullName>
    </recommendedName>
</protein>